<sequence>MYVHWCMMAFLGFVLTGCSTLGTRTQGTSGPVRWQATQLDVSPPSAWDMRETYQFTLVLHEQQGTSLTLTRITARVHNAFGSELVPWEQLGTWALSPYGEVRIPLASTRYCPYTRCRKPSPLAPAWQIALSGVDAQGQPVQIAMEVQLPYTP</sequence>
<evidence type="ECO:0000313" key="2">
    <source>
        <dbReference type="Proteomes" id="UP000712673"/>
    </source>
</evidence>
<accession>A0A937W5N3</accession>
<organism evidence="1 2">
    <name type="scientific">Tectimicrobiota bacterium</name>
    <dbReference type="NCBI Taxonomy" id="2528274"/>
    <lineage>
        <taxon>Bacteria</taxon>
        <taxon>Pseudomonadati</taxon>
        <taxon>Nitrospinota/Tectimicrobiota group</taxon>
        <taxon>Candidatus Tectimicrobiota</taxon>
    </lineage>
</organism>
<dbReference type="Proteomes" id="UP000712673">
    <property type="component" value="Unassembled WGS sequence"/>
</dbReference>
<protein>
    <submittedName>
        <fullName evidence="1">Uncharacterized protein</fullName>
    </submittedName>
</protein>
<evidence type="ECO:0000313" key="1">
    <source>
        <dbReference type="EMBL" id="MBM3226643.1"/>
    </source>
</evidence>
<dbReference type="EMBL" id="VGLS01000988">
    <property type="protein sequence ID" value="MBM3226643.1"/>
    <property type="molecule type" value="Genomic_DNA"/>
</dbReference>
<reference evidence="1" key="1">
    <citation type="submission" date="2019-03" db="EMBL/GenBank/DDBJ databases">
        <title>Lake Tanganyika Metagenome-Assembled Genomes (MAGs).</title>
        <authorList>
            <person name="Tran P."/>
        </authorList>
    </citation>
    <scope>NUCLEOTIDE SEQUENCE</scope>
    <source>
        <strain evidence="1">K_DeepCast_65m_m2_066</strain>
    </source>
</reference>
<gene>
    <name evidence="1" type="ORF">FJZ47_23000</name>
</gene>
<dbReference type="AlphaFoldDB" id="A0A937W5N3"/>
<comment type="caution">
    <text evidence="1">The sequence shown here is derived from an EMBL/GenBank/DDBJ whole genome shotgun (WGS) entry which is preliminary data.</text>
</comment>
<name>A0A937W5N3_UNCTE</name>
<proteinExistence type="predicted"/>